<keyword evidence="1" id="KW-1133">Transmembrane helix</keyword>
<dbReference type="InterPro" id="IPR029044">
    <property type="entry name" value="Nucleotide-diphossugar_trans"/>
</dbReference>
<organism evidence="2 3">
    <name type="scientific">Microbacterium oleivorans</name>
    <dbReference type="NCBI Taxonomy" id="273677"/>
    <lineage>
        <taxon>Bacteria</taxon>
        <taxon>Bacillati</taxon>
        <taxon>Actinomycetota</taxon>
        <taxon>Actinomycetes</taxon>
        <taxon>Micrococcales</taxon>
        <taxon>Microbacteriaceae</taxon>
        <taxon>Microbacterium</taxon>
    </lineage>
</organism>
<keyword evidence="1" id="KW-0472">Membrane</keyword>
<dbReference type="GO" id="GO:0016740">
    <property type="term" value="F:transferase activity"/>
    <property type="evidence" value="ECO:0007669"/>
    <property type="project" value="UniProtKB-KW"/>
</dbReference>
<dbReference type="Gene3D" id="3.90.550.10">
    <property type="entry name" value="Spore Coat Polysaccharide Biosynthesis Protein SpsA, Chain A"/>
    <property type="match status" value="1"/>
</dbReference>
<dbReference type="PANTHER" id="PTHR43685">
    <property type="entry name" value="GLYCOSYLTRANSFERASE"/>
    <property type="match status" value="1"/>
</dbReference>
<protein>
    <submittedName>
        <fullName evidence="2">Glycosyltransferase</fullName>
    </submittedName>
</protein>
<feature type="transmembrane region" description="Helical" evidence="1">
    <location>
        <begin position="350"/>
        <end position="370"/>
    </location>
</feature>
<feature type="transmembrane region" description="Helical" evidence="1">
    <location>
        <begin position="684"/>
        <end position="707"/>
    </location>
</feature>
<keyword evidence="2" id="KW-0808">Transferase</keyword>
<gene>
    <name evidence="2" type="ORF">HW566_12820</name>
</gene>
<feature type="transmembrane region" description="Helical" evidence="1">
    <location>
        <begin position="436"/>
        <end position="456"/>
    </location>
</feature>
<keyword evidence="1" id="KW-0812">Transmembrane</keyword>
<dbReference type="PANTHER" id="PTHR43685:SF3">
    <property type="entry name" value="SLR2126 PROTEIN"/>
    <property type="match status" value="1"/>
</dbReference>
<evidence type="ECO:0000313" key="2">
    <source>
        <dbReference type="EMBL" id="QLD12574.1"/>
    </source>
</evidence>
<name>A0A7D5ITY3_9MICO</name>
<dbReference type="AlphaFoldDB" id="A0A7D5ITY3"/>
<evidence type="ECO:0000256" key="1">
    <source>
        <dbReference type="SAM" id="Phobius"/>
    </source>
</evidence>
<sequence length="946" mass="97602">MPARVHALLVVRPDGRAPAAFHLTRTLAALREQTRAVDVLTIVLCGGDERLRALADGSGAEAVIAAPARTGYAAALRLASRRLDGDAVWLLAQDVAPEPDALARLGAALETAPSVAVAVPKLVEWDDRTRIVSLGRSMTRLGSAIGLADGEHDQGQHDGVDDVLGGDVRGLLVHTAAWRELDGIDAALADADEGLDLGVRVRLAGGRVVLAPSARIAVAHDGVAGPPAPRTTSSRARITHTARVAQLHRRLVYAPPPLVPLHWLSLLPLALWRTILDLVGKRPARIGPEWSAALVVLVRVAAVVRARGRIARHRRASWTQLAPLRVSTRIMRQRLIEDEPGGAGPRRAELGFFSGGGAWAVLAALVVSIASMPAALSWPTIGGGALAPLAPTVSRLWAEATGVQRPLGWDAVGPADPFSVVVAALGSLSPADPSRALVVLWLLALPLAVLGGWFAATRVTERPVLRIVGGVVWALAPAFLSALTDGRPAAVIVHLVLPWLAFTAAAAHRSWGNAGTASILLAVVLACSPVLAAPAVVIWVLAVVMAMSLRGRRAGFRWLWILVPSLALSAPLVIARLLARDPWSLLADPGVPFAGPRLPADALGRVLLALGFPSDAGWAAFTGAAGPVWWLMLFTAPLVALTLVAAASPRRFVGIVLLAIAGLGTVTAFAAANVSVAIDETTPIALWPGTALSLAWLGAAGGALLVLDSVVAVRALRTVAAALVVLGLVAGSVPALLSQPRGTALVGRGETSTLPAFVAAEGAGTPGLGTIVLTPTGDGVAVDVVWGASATLGGQSTLETARTGLDSSDETVAQVAADLVADTANDVVAELRDRGVAFVLIAPESAGESAEARAIRLAAMTVLNSRDGLDAVGSTEKGELWRLAGEVPPRADADPADRAAATAAWSGIAVVFAIAVLLALPTRGSRSASRAVPRTVGTRALRRRER</sequence>
<dbReference type="EMBL" id="CP058316">
    <property type="protein sequence ID" value="QLD12574.1"/>
    <property type="molecule type" value="Genomic_DNA"/>
</dbReference>
<dbReference type="Pfam" id="PF13641">
    <property type="entry name" value="Glyco_tranf_2_3"/>
    <property type="match status" value="1"/>
</dbReference>
<dbReference type="Proteomes" id="UP000509638">
    <property type="component" value="Chromosome"/>
</dbReference>
<feature type="transmembrane region" description="Helical" evidence="1">
    <location>
        <begin position="519"/>
        <end position="546"/>
    </location>
</feature>
<feature type="transmembrane region" description="Helical" evidence="1">
    <location>
        <begin position="899"/>
        <end position="920"/>
    </location>
</feature>
<evidence type="ECO:0000313" key="3">
    <source>
        <dbReference type="Proteomes" id="UP000509638"/>
    </source>
</evidence>
<feature type="transmembrane region" description="Helical" evidence="1">
    <location>
        <begin position="627"/>
        <end position="645"/>
    </location>
</feature>
<accession>A0A7D5ITY3</accession>
<reference evidence="2 3" key="1">
    <citation type="submission" date="2020-06" db="EMBL/GenBank/DDBJ databases">
        <authorList>
            <person name="Jo H."/>
        </authorList>
    </citation>
    <scope>NUCLEOTIDE SEQUENCE [LARGE SCALE GENOMIC DNA]</scope>
    <source>
        <strain evidence="2 3">I46</strain>
    </source>
</reference>
<dbReference type="RefSeq" id="WP_178013443.1">
    <property type="nucleotide sequence ID" value="NZ_CP058316.1"/>
</dbReference>
<feature type="transmembrane region" description="Helical" evidence="1">
    <location>
        <begin position="558"/>
        <end position="579"/>
    </location>
</feature>
<dbReference type="SUPFAM" id="SSF53448">
    <property type="entry name" value="Nucleotide-diphospho-sugar transferases"/>
    <property type="match status" value="1"/>
</dbReference>
<feature type="transmembrane region" description="Helical" evidence="1">
    <location>
        <begin position="652"/>
        <end position="672"/>
    </location>
</feature>
<feature type="transmembrane region" description="Helical" evidence="1">
    <location>
        <begin position="463"/>
        <end position="483"/>
    </location>
</feature>
<dbReference type="InterPro" id="IPR050834">
    <property type="entry name" value="Glycosyltransf_2"/>
</dbReference>
<feature type="transmembrane region" description="Helical" evidence="1">
    <location>
        <begin position="719"/>
        <end position="737"/>
    </location>
</feature>
<feature type="transmembrane region" description="Helical" evidence="1">
    <location>
        <begin position="489"/>
        <end position="507"/>
    </location>
</feature>
<proteinExistence type="predicted"/>